<feature type="transmembrane region" description="Helical" evidence="1">
    <location>
        <begin position="303"/>
        <end position="332"/>
    </location>
</feature>
<dbReference type="SUPFAM" id="SSF103473">
    <property type="entry name" value="MFS general substrate transporter"/>
    <property type="match status" value="1"/>
</dbReference>
<evidence type="ECO:0000313" key="3">
    <source>
        <dbReference type="Proteomes" id="UP000613512"/>
    </source>
</evidence>
<feature type="transmembrane region" description="Helical" evidence="1">
    <location>
        <begin position="204"/>
        <end position="226"/>
    </location>
</feature>
<dbReference type="EMBL" id="BMEY01000010">
    <property type="protein sequence ID" value="GGA78086.1"/>
    <property type="molecule type" value="Genomic_DNA"/>
</dbReference>
<reference evidence="2" key="2">
    <citation type="submission" date="2020-09" db="EMBL/GenBank/DDBJ databases">
        <authorList>
            <person name="Sun Q."/>
            <person name="Zhou Y."/>
        </authorList>
    </citation>
    <scope>NUCLEOTIDE SEQUENCE</scope>
    <source>
        <strain evidence="2">CGMCC 1.12408</strain>
    </source>
</reference>
<proteinExistence type="predicted"/>
<keyword evidence="3" id="KW-1185">Reference proteome</keyword>
<dbReference type="RefSeq" id="WP_188384710.1">
    <property type="nucleotide sequence ID" value="NZ_BMEY01000010.1"/>
</dbReference>
<feature type="transmembrane region" description="Helical" evidence="1">
    <location>
        <begin position="339"/>
        <end position="362"/>
    </location>
</feature>
<dbReference type="Proteomes" id="UP000613512">
    <property type="component" value="Unassembled WGS sequence"/>
</dbReference>
<accession>A0A916RZL0</accession>
<comment type="caution">
    <text evidence="2">The sequence shown here is derived from an EMBL/GenBank/DDBJ whole genome shotgun (WGS) entry which is preliminary data.</text>
</comment>
<sequence>MIKLILFELKKAWNTAFFRVLLLALLLFLIAYYVFVYMNTTRVEDEIKPLKDDIERTQLAIDETKIALESAEESEVQELEDSLEFHENWLEERRSKVALLENENWHALLQIEIDQTEPDIGQMKFENQTHTYTHPTLFTLETYVEMSKWMQEKNIQPLLPWDRYFSHMTIYDKEVNSTSRAEAEMIMELFKDYSNKYSSTTVHYLFRLFGLLFSFVGAVFFLFLFGDMVTKEGLGRNGPIYLLQTQPIGRYKIIISKFLTTILTSLFILLGAVVFSIIIGSIFDRFGDWEYPVLIYGEDRTFTLMGMGMFLMKAFSMFTLILIFCYSILFLFSILAKRVLIAIGLTLVTLFIGSAISGEIIATNVAHFIPFPYFSVYDVLTNELALTYENFNFSYANGIVSLSIASFIIFTVTYVFSIVQTKLSN</sequence>
<keyword evidence="1" id="KW-1133">Transmembrane helix</keyword>
<evidence type="ECO:0000256" key="1">
    <source>
        <dbReference type="SAM" id="Phobius"/>
    </source>
</evidence>
<dbReference type="GO" id="GO:0005886">
    <property type="term" value="C:plasma membrane"/>
    <property type="evidence" value="ECO:0007669"/>
    <property type="project" value="UniProtKB-SubCell"/>
</dbReference>
<feature type="transmembrane region" description="Helical" evidence="1">
    <location>
        <begin position="12"/>
        <end position="35"/>
    </location>
</feature>
<dbReference type="GO" id="GO:0140359">
    <property type="term" value="F:ABC-type transporter activity"/>
    <property type="evidence" value="ECO:0007669"/>
    <property type="project" value="InterPro"/>
</dbReference>
<gene>
    <name evidence="2" type="ORF">GCM10008025_21940</name>
</gene>
<evidence type="ECO:0000313" key="2">
    <source>
        <dbReference type="EMBL" id="GGA78086.1"/>
    </source>
</evidence>
<reference evidence="2" key="1">
    <citation type="journal article" date="2014" name="Int. J. Syst. Evol. Microbiol.">
        <title>Complete genome sequence of Corynebacterium casei LMG S-19264T (=DSM 44701T), isolated from a smear-ripened cheese.</title>
        <authorList>
            <consortium name="US DOE Joint Genome Institute (JGI-PGF)"/>
            <person name="Walter F."/>
            <person name="Albersmeier A."/>
            <person name="Kalinowski J."/>
            <person name="Ruckert C."/>
        </authorList>
    </citation>
    <scope>NUCLEOTIDE SEQUENCE</scope>
    <source>
        <strain evidence="2">CGMCC 1.12408</strain>
    </source>
</reference>
<keyword evidence="1" id="KW-0812">Transmembrane</keyword>
<feature type="transmembrane region" description="Helical" evidence="1">
    <location>
        <begin position="395"/>
        <end position="419"/>
    </location>
</feature>
<keyword evidence="1" id="KW-0472">Membrane</keyword>
<organism evidence="2 3">
    <name type="scientific">Ornithinibacillus halotolerans</name>
    <dbReference type="NCBI Taxonomy" id="1274357"/>
    <lineage>
        <taxon>Bacteria</taxon>
        <taxon>Bacillati</taxon>
        <taxon>Bacillota</taxon>
        <taxon>Bacilli</taxon>
        <taxon>Bacillales</taxon>
        <taxon>Bacillaceae</taxon>
        <taxon>Ornithinibacillus</taxon>
    </lineage>
</organism>
<feature type="transmembrane region" description="Helical" evidence="1">
    <location>
        <begin position="258"/>
        <end position="283"/>
    </location>
</feature>
<dbReference type="PANTHER" id="PTHR37305:SF1">
    <property type="entry name" value="MEMBRANE PROTEIN"/>
    <property type="match status" value="1"/>
</dbReference>
<protein>
    <recommendedName>
        <fullName evidence="4">ABC transporter permease</fullName>
    </recommendedName>
</protein>
<evidence type="ECO:0008006" key="4">
    <source>
        <dbReference type="Google" id="ProtNLM"/>
    </source>
</evidence>
<name>A0A916RZL0_9BACI</name>
<dbReference type="AlphaFoldDB" id="A0A916RZL0"/>
<dbReference type="Pfam" id="PF12679">
    <property type="entry name" value="ABC2_membrane_2"/>
    <property type="match status" value="1"/>
</dbReference>
<dbReference type="PANTHER" id="PTHR37305">
    <property type="entry name" value="INTEGRAL MEMBRANE PROTEIN-RELATED"/>
    <property type="match status" value="1"/>
</dbReference>
<dbReference type="InterPro" id="IPR036259">
    <property type="entry name" value="MFS_trans_sf"/>
</dbReference>